<keyword evidence="3" id="KW-1185">Reference proteome</keyword>
<dbReference type="Proteomes" id="UP001341840">
    <property type="component" value="Unassembled WGS sequence"/>
</dbReference>
<feature type="region of interest" description="Disordered" evidence="1">
    <location>
        <begin position="1"/>
        <end position="96"/>
    </location>
</feature>
<sequence length="96" mass="10563">MNPVEKARKSKKKKPKMTIMQQHEEMTLSQIAPTPPNAAPSQEPTATPSLHPPPTTFRMKQSVVRAPNSTPTAANREDAQGFTFMPTPGFNPPKNI</sequence>
<gene>
    <name evidence="2" type="ORF">PIB30_052903</name>
</gene>
<dbReference type="EMBL" id="JASCZI010061350">
    <property type="protein sequence ID" value="MED6138492.1"/>
    <property type="molecule type" value="Genomic_DNA"/>
</dbReference>
<evidence type="ECO:0000256" key="1">
    <source>
        <dbReference type="SAM" id="MobiDB-lite"/>
    </source>
</evidence>
<evidence type="ECO:0000313" key="3">
    <source>
        <dbReference type="Proteomes" id="UP001341840"/>
    </source>
</evidence>
<evidence type="ECO:0000313" key="2">
    <source>
        <dbReference type="EMBL" id="MED6138492.1"/>
    </source>
</evidence>
<comment type="caution">
    <text evidence="2">The sequence shown here is derived from an EMBL/GenBank/DDBJ whole genome shotgun (WGS) entry which is preliminary data.</text>
</comment>
<organism evidence="2 3">
    <name type="scientific">Stylosanthes scabra</name>
    <dbReference type="NCBI Taxonomy" id="79078"/>
    <lineage>
        <taxon>Eukaryota</taxon>
        <taxon>Viridiplantae</taxon>
        <taxon>Streptophyta</taxon>
        <taxon>Embryophyta</taxon>
        <taxon>Tracheophyta</taxon>
        <taxon>Spermatophyta</taxon>
        <taxon>Magnoliopsida</taxon>
        <taxon>eudicotyledons</taxon>
        <taxon>Gunneridae</taxon>
        <taxon>Pentapetalae</taxon>
        <taxon>rosids</taxon>
        <taxon>fabids</taxon>
        <taxon>Fabales</taxon>
        <taxon>Fabaceae</taxon>
        <taxon>Papilionoideae</taxon>
        <taxon>50 kb inversion clade</taxon>
        <taxon>dalbergioids sensu lato</taxon>
        <taxon>Dalbergieae</taxon>
        <taxon>Pterocarpus clade</taxon>
        <taxon>Stylosanthes</taxon>
    </lineage>
</organism>
<accession>A0ABU6SQB5</accession>
<feature type="compositionally biased region" description="Polar residues" evidence="1">
    <location>
        <begin position="39"/>
        <end position="48"/>
    </location>
</feature>
<protein>
    <submittedName>
        <fullName evidence="2">Uncharacterized protein</fullName>
    </submittedName>
</protein>
<proteinExistence type="predicted"/>
<name>A0ABU6SQB5_9FABA</name>
<reference evidence="2 3" key="1">
    <citation type="journal article" date="2023" name="Plants (Basel)">
        <title>Bridging the Gap: Combining Genomics and Transcriptomics Approaches to Understand Stylosanthes scabra, an Orphan Legume from the Brazilian Caatinga.</title>
        <authorList>
            <person name="Ferreira-Neto J.R.C."/>
            <person name="da Silva M.D."/>
            <person name="Binneck E."/>
            <person name="de Melo N.F."/>
            <person name="da Silva R.H."/>
            <person name="de Melo A.L.T.M."/>
            <person name="Pandolfi V."/>
            <person name="Bustamante F.O."/>
            <person name="Brasileiro-Vidal A.C."/>
            <person name="Benko-Iseppon A.M."/>
        </authorList>
    </citation>
    <scope>NUCLEOTIDE SEQUENCE [LARGE SCALE GENOMIC DNA]</scope>
    <source>
        <tissue evidence="2">Leaves</tissue>
    </source>
</reference>